<evidence type="ECO:0000313" key="4">
    <source>
        <dbReference type="Proteomes" id="UP000730618"/>
    </source>
</evidence>
<keyword evidence="3" id="KW-0645">Protease</keyword>
<dbReference type="Pfam" id="PF00144">
    <property type="entry name" value="Beta-lactamase"/>
    <property type="match status" value="1"/>
</dbReference>
<evidence type="ECO:0000313" key="3">
    <source>
        <dbReference type="EMBL" id="CAG7643164.1"/>
    </source>
</evidence>
<name>A0ABM8VI10_9BACL</name>
<evidence type="ECO:0000256" key="1">
    <source>
        <dbReference type="ARBA" id="ARBA00022801"/>
    </source>
</evidence>
<dbReference type="GO" id="GO:0009002">
    <property type="term" value="F:serine-type D-Ala-D-Ala carboxypeptidase activity"/>
    <property type="evidence" value="ECO:0007669"/>
    <property type="project" value="UniProtKB-EC"/>
</dbReference>
<dbReference type="InterPro" id="IPR001466">
    <property type="entry name" value="Beta-lactam-related"/>
</dbReference>
<keyword evidence="3" id="KW-0121">Carboxypeptidase</keyword>
<dbReference type="Proteomes" id="UP000730618">
    <property type="component" value="Unassembled WGS sequence"/>
</dbReference>
<organism evidence="3 4">
    <name type="scientific">Paenibacillus allorhizosphaerae</name>
    <dbReference type="NCBI Taxonomy" id="2849866"/>
    <lineage>
        <taxon>Bacteria</taxon>
        <taxon>Bacillati</taxon>
        <taxon>Bacillota</taxon>
        <taxon>Bacilli</taxon>
        <taxon>Bacillales</taxon>
        <taxon>Paenibacillaceae</taxon>
        <taxon>Paenibacillus</taxon>
    </lineage>
</organism>
<evidence type="ECO:0000259" key="2">
    <source>
        <dbReference type="Pfam" id="PF00144"/>
    </source>
</evidence>
<reference evidence="3 4" key="1">
    <citation type="submission" date="2021-06" db="EMBL/GenBank/DDBJ databases">
        <authorList>
            <person name="Criscuolo A."/>
        </authorList>
    </citation>
    <scope>NUCLEOTIDE SEQUENCE [LARGE SCALE GENOMIC DNA]</scope>
    <source>
        <strain evidence="4">CIP 111802</strain>
    </source>
</reference>
<dbReference type="PANTHER" id="PTHR43283:SF11">
    <property type="entry name" value="BETA-LACTAMASE-RELATED DOMAIN-CONTAINING PROTEIN"/>
    <property type="match status" value="1"/>
</dbReference>
<feature type="domain" description="Beta-lactamase-related" evidence="2">
    <location>
        <begin position="7"/>
        <end position="328"/>
    </location>
</feature>
<accession>A0ABM8VI10</accession>
<dbReference type="RefSeq" id="WP_218099284.1">
    <property type="nucleotide sequence ID" value="NZ_CAJVCE010000007.1"/>
</dbReference>
<sequence length="349" mass="38416">MYRFDVLVDEWVREHKIPGGVLSVTVANRFQFQKAYGSYSDGIRDNPIGLDTLFDLASLTKVVSTLPAMLTLVAQGKLKLDDPVNQFIAEFAYPDITIKHLLMHTSGLRADLPYKNRAAQGRDVLSEVLQQESVAPPGTEVTYSDLGMILAGEIIARVSGEPLDRFVQRSIFEPLGMDSVSFNPDASLKPRIAATELVDGVYVHGEVHDEKCLHLGGVSGSAGLFGTAEDLTRYAQFWLHPEKAALLPPELLRECVQDPFQNRGIGWEVWQDPDKIPASCGATWTKGSFGHTGFTGTSLWIDPVRELAVVFLTNAVHFGRNNPVRHLRRTLHDEIAAALFPSPGEAQSP</sequence>
<dbReference type="EMBL" id="CAJVCE010000007">
    <property type="protein sequence ID" value="CAG7643164.1"/>
    <property type="molecule type" value="Genomic_DNA"/>
</dbReference>
<gene>
    <name evidence="3" type="primary">yfeW_2</name>
    <name evidence="3" type="ORF">PAECIP111802_02964</name>
</gene>
<proteinExistence type="predicted"/>
<dbReference type="EC" id="3.4.16.4" evidence="3"/>
<keyword evidence="1 3" id="KW-0378">Hydrolase</keyword>
<keyword evidence="4" id="KW-1185">Reference proteome</keyword>
<comment type="caution">
    <text evidence="3">The sequence shown here is derived from an EMBL/GenBank/DDBJ whole genome shotgun (WGS) entry which is preliminary data.</text>
</comment>
<protein>
    <submittedName>
        <fullName evidence="3">D-alanyl-D-alanine carboxypeptidase</fullName>
        <ecNumber evidence="3">3.4.16.4</ecNumber>
    </submittedName>
</protein>
<dbReference type="PANTHER" id="PTHR43283">
    <property type="entry name" value="BETA-LACTAMASE-RELATED"/>
    <property type="match status" value="1"/>
</dbReference>
<dbReference type="InterPro" id="IPR050789">
    <property type="entry name" value="Diverse_Enzym_Activities"/>
</dbReference>